<dbReference type="SUPFAM" id="SSF55785">
    <property type="entry name" value="PYP-like sensor domain (PAS domain)"/>
    <property type="match status" value="1"/>
</dbReference>
<dbReference type="CDD" id="cd01949">
    <property type="entry name" value="GGDEF"/>
    <property type="match status" value="1"/>
</dbReference>
<dbReference type="Proteomes" id="UP001649230">
    <property type="component" value="Chromosome"/>
</dbReference>
<dbReference type="InterPro" id="IPR043128">
    <property type="entry name" value="Rev_trsase/Diguanyl_cyclase"/>
</dbReference>
<dbReference type="Gene3D" id="3.30.450.20">
    <property type="entry name" value="PAS domain"/>
    <property type="match status" value="1"/>
</dbReference>
<evidence type="ECO:0000313" key="5">
    <source>
        <dbReference type="EMBL" id="UJF31901.1"/>
    </source>
</evidence>
<dbReference type="InterPro" id="IPR000700">
    <property type="entry name" value="PAS-assoc_C"/>
</dbReference>
<dbReference type="PROSITE" id="PS50113">
    <property type="entry name" value="PAC"/>
    <property type="match status" value="1"/>
</dbReference>
<feature type="domain" description="GGDEF" evidence="4">
    <location>
        <begin position="449"/>
        <end position="581"/>
    </location>
</feature>
<gene>
    <name evidence="5" type="ORF">L0M14_19360</name>
</gene>
<feature type="transmembrane region" description="Helical" evidence="1">
    <location>
        <begin position="86"/>
        <end position="105"/>
    </location>
</feature>
<dbReference type="PANTHER" id="PTHR46663">
    <property type="entry name" value="DIGUANYLATE CYCLASE DGCT-RELATED"/>
    <property type="match status" value="1"/>
</dbReference>
<dbReference type="Pfam" id="PF17158">
    <property type="entry name" value="MASE4"/>
    <property type="match status" value="1"/>
</dbReference>
<proteinExistence type="predicted"/>
<dbReference type="SMART" id="SM00091">
    <property type="entry name" value="PAS"/>
    <property type="match status" value="1"/>
</dbReference>
<name>A0ABY3SD89_9BACL</name>
<dbReference type="InterPro" id="IPR013655">
    <property type="entry name" value="PAS_fold_3"/>
</dbReference>
<feature type="domain" description="PAS" evidence="2">
    <location>
        <begin position="291"/>
        <end position="361"/>
    </location>
</feature>
<feature type="transmembrane region" description="Helical" evidence="1">
    <location>
        <begin position="230"/>
        <end position="251"/>
    </location>
</feature>
<dbReference type="EC" id="2.7.7.65" evidence="5"/>
<feature type="transmembrane region" description="Helical" evidence="1">
    <location>
        <begin position="257"/>
        <end position="279"/>
    </location>
</feature>
<dbReference type="InterPro" id="IPR033424">
    <property type="entry name" value="MASE4"/>
</dbReference>
<dbReference type="Pfam" id="PF00990">
    <property type="entry name" value="GGDEF"/>
    <property type="match status" value="1"/>
</dbReference>
<dbReference type="InterPro" id="IPR029787">
    <property type="entry name" value="Nucleotide_cyclase"/>
</dbReference>
<dbReference type="NCBIfam" id="TIGR00229">
    <property type="entry name" value="sensory_box"/>
    <property type="match status" value="1"/>
</dbReference>
<dbReference type="PROSITE" id="PS50112">
    <property type="entry name" value="PAS"/>
    <property type="match status" value="1"/>
</dbReference>
<feature type="transmembrane region" description="Helical" evidence="1">
    <location>
        <begin position="50"/>
        <end position="74"/>
    </location>
</feature>
<dbReference type="InterPro" id="IPR001610">
    <property type="entry name" value="PAC"/>
</dbReference>
<dbReference type="SMART" id="SM00086">
    <property type="entry name" value="PAC"/>
    <property type="match status" value="1"/>
</dbReference>
<dbReference type="InterPro" id="IPR052163">
    <property type="entry name" value="DGC-Regulatory_Protein"/>
</dbReference>
<dbReference type="InterPro" id="IPR000160">
    <property type="entry name" value="GGDEF_dom"/>
</dbReference>
<keyword evidence="1" id="KW-1133">Transmembrane helix</keyword>
<keyword evidence="5" id="KW-0548">Nucleotidyltransferase</keyword>
<dbReference type="EMBL" id="CP090978">
    <property type="protein sequence ID" value="UJF31901.1"/>
    <property type="molecule type" value="Genomic_DNA"/>
</dbReference>
<keyword evidence="1" id="KW-0812">Transmembrane</keyword>
<dbReference type="Gene3D" id="3.30.70.270">
    <property type="match status" value="1"/>
</dbReference>
<evidence type="ECO:0000256" key="1">
    <source>
        <dbReference type="SAM" id="Phobius"/>
    </source>
</evidence>
<feature type="transmembrane region" description="Helical" evidence="1">
    <location>
        <begin position="125"/>
        <end position="142"/>
    </location>
</feature>
<evidence type="ECO:0000259" key="3">
    <source>
        <dbReference type="PROSITE" id="PS50113"/>
    </source>
</evidence>
<dbReference type="PROSITE" id="PS50887">
    <property type="entry name" value="GGDEF"/>
    <property type="match status" value="1"/>
</dbReference>
<keyword evidence="1" id="KW-0472">Membrane</keyword>
<dbReference type="InterPro" id="IPR000014">
    <property type="entry name" value="PAS"/>
</dbReference>
<reference evidence="5 6" key="1">
    <citation type="journal article" date="2024" name="Int. J. Syst. Evol. Microbiol.">
        <title>Paenibacillus hexagrammi sp. nov., a novel bacterium isolated from the gut content of Hexagrammos agrammus.</title>
        <authorList>
            <person name="Jung H.K."/>
            <person name="Kim D.G."/>
            <person name="Zin H."/>
            <person name="Park J."/>
            <person name="Jung H."/>
            <person name="Kim Y.O."/>
            <person name="Kong H.J."/>
            <person name="Kim J.W."/>
            <person name="Kim Y.S."/>
        </authorList>
    </citation>
    <scope>NUCLEOTIDE SEQUENCE [LARGE SCALE GENOMIC DNA]</scope>
    <source>
        <strain evidence="5 6">YPD9-1</strain>
    </source>
</reference>
<dbReference type="InterPro" id="IPR035965">
    <property type="entry name" value="PAS-like_dom_sf"/>
</dbReference>
<evidence type="ECO:0000259" key="4">
    <source>
        <dbReference type="PROSITE" id="PS50887"/>
    </source>
</evidence>
<dbReference type="Pfam" id="PF08447">
    <property type="entry name" value="PAS_3"/>
    <property type="match status" value="1"/>
</dbReference>
<dbReference type="GO" id="GO:0052621">
    <property type="term" value="F:diguanylate cyclase activity"/>
    <property type="evidence" value="ECO:0007669"/>
    <property type="project" value="UniProtKB-EC"/>
</dbReference>
<keyword evidence="6" id="KW-1185">Reference proteome</keyword>
<accession>A0ABY3SD89</accession>
<feature type="domain" description="PAC" evidence="3">
    <location>
        <begin position="365"/>
        <end position="417"/>
    </location>
</feature>
<dbReference type="NCBIfam" id="TIGR00254">
    <property type="entry name" value="GGDEF"/>
    <property type="match status" value="1"/>
</dbReference>
<dbReference type="SUPFAM" id="SSF55073">
    <property type="entry name" value="Nucleotide cyclase"/>
    <property type="match status" value="1"/>
</dbReference>
<feature type="transmembrane region" description="Helical" evidence="1">
    <location>
        <begin position="162"/>
        <end position="184"/>
    </location>
</feature>
<evidence type="ECO:0000259" key="2">
    <source>
        <dbReference type="PROSITE" id="PS50112"/>
    </source>
</evidence>
<dbReference type="SMART" id="SM00267">
    <property type="entry name" value="GGDEF"/>
    <property type="match status" value="1"/>
</dbReference>
<evidence type="ECO:0000313" key="6">
    <source>
        <dbReference type="Proteomes" id="UP001649230"/>
    </source>
</evidence>
<protein>
    <submittedName>
        <fullName evidence="5">Diguanylate cyclase</fullName>
        <ecNumber evidence="5">2.7.7.65</ecNumber>
    </submittedName>
</protein>
<dbReference type="PANTHER" id="PTHR46663:SF3">
    <property type="entry name" value="SLL0267 PROTEIN"/>
    <property type="match status" value="1"/>
</dbReference>
<dbReference type="RefSeq" id="WP_235118246.1">
    <property type="nucleotide sequence ID" value="NZ_CP090978.1"/>
</dbReference>
<dbReference type="CDD" id="cd00130">
    <property type="entry name" value="PAS"/>
    <property type="match status" value="1"/>
</dbReference>
<organism evidence="5 6">
    <name type="scientific">Paenibacillus hexagrammi</name>
    <dbReference type="NCBI Taxonomy" id="2908839"/>
    <lineage>
        <taxon>Bacteria</taxon>
        <taxon>Bacillati</taxon>
        <taxon>Bacillota</taxon>
        <taxon>Bacilli</taxon>
        <taxon>Bacillales</taxon>
        <taxon>Paenibacillaceae</taxon>
        <taxon>Paenibacillus</taxon>
    </lineage>
</organism>
<keyword evidence="5" id="KW-0808">Transferase</keyword>
<feature type="transmembrane region" description="Helical" evidence="1">
    <location>
        <begin position="26"/>
        <end position="44"/>
    </location>
</feature>
<sequence length="581" mass="65520">MKANPDVPSFTHNFSNHQASRKHVRAALILAILLVTVVGFTLPYSRYAGISIQAFLPAFISAVAICELITMYLVFSEFQVNRSPALAVLASAYLFTGLITIPHILTFPGVFSETGLLHAGNQTAVWLWVFWHGGYPSFIFLYTLINRKYGEHQVTHLQARRILLSAVCGTIAIVTILTLIAIYGNSWLPKIIQKDNYRVLITSGIGPIVWTLNLLALLSMQFIVRKKSVVHIWLTLAVLASLLDVTLTLFSGSRYSIGWYVARLNSILSAGTLLVVFLYEIRFLYYRVVQQERIFRTVFEFAAVGIARIDLSQKPIESNHAFQQMLGYEEEELQKTPLSGITHPEDVLLDERLMDELVYGQRKNFQVEKRYLHKNGGMVWGNSIVSLVRGVNDEPEFFIGMVEDITKRKQYEEQIHFQAYHDALTGLPNRVLFADRLNLSVLQAARNPKKIGVMFLDLDGFKQVNDTLGHNIGDLLLKQVSERLVASMREGDTVARMGGDEFTMILPDLQDVNDARVLAERVLNVVKQPYVLEGHHVTVTTSIGISLYPYHGEDGQTLMKLADMAMYKAKESGKNQYAIYA</sequence>
<feature type="transmembrane region" description="Helical" evidence="1">
    <location>
        <begin position="196"/>
        <end position="218"/>
    </location>
</feature>